<protein>
    <submittedName>
        <fullName evidence="2">Uncharacterized protein</fullName>
    </submittedName>
</protein>
<evidence type="ECO:0000313" key="2">
    <source>
        <dbReference type="EMBL" id="QHT86355.1"/>
    </source>
</evidence>
<name>A0A6C0I1R3_9ZZZZ</name>
<dbReference type="EMBL" id="MN740067">
    <property type="protein sequence ID" value="QHT86355.1"/>
    <property type="molecule type" value="Genomic_DNA"/>
</dbReference>
<reference evidence="2" key="1">
    <citation type="journal article" date="2020" name="Nature">
        <title>Giant virus diversity and host interactions through global metagenomics.</title>
        <authorList>
            <person name="Schulz F."/>
            <person name="Roux S."/>
            <person name="Paez-Espino D."/>
            <person name="Jungbluth S."/>
            <person name="Walsh D.A."/>
            <person name="Denef V.J."/>
            <person name="McMahon K.D."/>
            <person name="Konstantinidis K.T."/>
            <person name="Eloe-Fadrosh E.A."/>
            <person name="Kyrpides N.C."/>
            <person name="Woyke T."/>
        </authorList>
    </citation>
    <scope>NUCLEOTIDE SEQUENCE</scope>
    <source>
        <strain evidence="2">GVMAG-M-3300023184-186</strain>
    </source>
</reference>
<organism evidence="2">
    <name type="scientific">viral metagenome</name>
    <dbReference type="NCBI Taxonomy" id="1070528"/>
    <lineage>
        <taxon>unclassified sequences</taxon>
        <taxon>metagenomes</taxon>
        <taxon>organismal metagenomes</taxon>
    </lineage>
</organism>
<proteinExistence type="predicted"/>
<feature type="region of interest" description="Disordered" evidence="1">
    <location>
        <begin position="36"/>
        <end position="62"/>
    </location>
</feature>
<sequence length="230" mass="25447">MLGSHQFGRNNPNIKRNLALMGVYQKNMQPQATTTAPIYSTTTPPMTTKTAPSSTITTTTAPSSTITRAPQYSQLVNAINCAYKNGCFGQYSNQIYNTLMAILNRLPSDAVFALQNALYSIYRSNYQFLFNNVGALWANVPTNQKNAIIYGINCGYNNGCISQNVYNMLQKLLNILNSYSGPPQTVSSILNSDYNACMANSPNSGVCNYFIEANNAYNSFYMGEYGVQYY</sequence>
<dbReference type="AlphaFoldDB" id="A0A6C0I1R3"/>
<evidence type="ECO:0000256" key="1">
    <source>
        <dbReference type="SAM" id="MobiDB-lite"/>
    </source>
</evidence>
<accession>A0A6C0I1R3</accession>